<dbReference type="STRING" id="989370.AOQ71_08560"/>
<accession>A0A0R3E081</accession>
<organism evidence="2 3">
    <name type="scientific">Bradyrhizobium manausense</name>
    <dbReference type="NCBI Taxonomy" id="989370"/>
    <lineage>
        <taxon>Bacteria</taxon>
        <taxon>Pseudomonadati</taxon>
        <taxon>Pseudomonadota</taxon>
        <taxon>Alphaproteobacteria</taxon>
        <taxon>Hyphomicrobiales</taxon>
        <taxon>Nitrobacteraceae</taxon>
        <taxon>Bradyrhizobium</taxon>
    </lineage>
</organism>
<keyword evidence="1" id="KW-0472">Membrane</keyword>
<evidence type="ECO:0000313" key="2">
    <source>
        <dbReference type="EMBL" id="KRQ15595.1"/>
    </source>
</evidence>
<gene>
    <name evidence="2" type="ORF">AOQ71_08560</name>
</gene>
<dbReference type="Pfam" id="PF14023">
    <property type="entry name" value="Bestrophin-like"/>
    <property type="match status" value="1"/>
</dbReference>
<feature type="transmembrane region" description="Helical" evidence="1">
    <location>
        <begin position="49"/>
        <end position="71"/>
    </location>
</feature>
<feature type="transmembrane region" description="Helical" evidence="1">
    <location>
        <begin position="216"/>
        <end position="235"/>
    </location>
</feature>
<dbReference type="OrthoDB" id="940913at2"/>
<feature type="transmembrane region" description="Helical" evidence="1">
    <location>
        <begin position="188"/>
        <end position="209"/>
    </location>
</feature>
<keyword evidence="1" id="KW-1133">Transmembrane helix</keyword>
<keyword evidence="1" id="KW-0812">Transmembrane</keyword>
<evidence type="ECO:0000256" key="1">
    <source>
        <dbReference type="SAM" id="Phobius"/>
    </source>
</evidence>
<reference evidence="2 3" key="1">
    <citation type="submission" date="2015-09" db="EMBL/GenBank/DDBJ databases">
        <title>Draft Genome Sequence of Bradyrhizobium manausense Strain BR 3351T, a Novel Symbiotic Nitrogen-Fixing Alphaproteobacterium Isolated from Brazilian Amazon Rain Forest.</title>
        <authorList>
            <person name="De Araujo J.L."/>
            <person name="Zilli J.E."/>
        </authorList>
    </citation>
    <scope>NUCLEOTIDE SEQUENCE [LARGE SCALE GENOMIC DNA]</scope>
    <source>
        <strain evidence="2 3">BR3351</strain>
    </source>
</reference>
<dbReference type="RefSeq" id="WP_057744436.1">
    <property type="nucleotide sequence ID" value="NZ_LJYG01000041.1"/>
</dbReference>
<comment type="caution">
    <text evidence="2">The sequence shown here is derived from an EMBL/GenBank/DDBJ whole genome shotgun (WGS) entry which is preliminary data.</text>
</comment>
<dbReference type="InterPro" id="IPR025333">
    <property type="entry name" value="DUF4239"/>
</dbReference>
<dbReference type="AlphaFoldDB" id="A0A0R3E081"/>
<sequence length="262" mass="28022">MSDWLHNLPVPLMALVIFSFTYLLAAMAFVAVALVATKERAASLKAISPGMLPVLGIIFGLFVAFTAAQVWGDSDRGGAAVSREASALRSAILLAAGLPAEQDAKLRGLVHDYVEQAVAQEWPMMAHQEASLKATPAPLAEALQMVVTMAPQGRAQETTQREILAALEQALDARRQRIVVSLASVNAVKWWCLYLQALCELLVIGFVHCDNRLGSAIAMGLFATGVATSVLLIAAHDRPFTGQISISPEPLRQIMPEAPGRS</sequence>
<evidence type="ECO:0000313" key="3">
    <source>
        <dbReference type="Proteomes" id="UP000051936"/>
    </source>
</evidence>
<proteinExistence type="predicted"/>
<evidence type="ECO:0008006" key="4">
    <source>
        <dbReference type="Google" id="ProtNLM"/>
    </source>
</evidence>
<protein>
    <recommendedName>
        <fullName evidence="4">DUF4239 domain-containing protein</fullName>
    </recommendedName>
</protein>
<dbReference type="EMBL" id="LJYG01000041">
    <property type="protein sequence ID" value="KRQ15595.1"/>
    <property type="molecule type" value="Genomic_DNA"/>
</dbReference>
<feature type="transmembrane region" description="Helical" evidence="1">
    <location>
        <begin position="12"/>
        <end position="37"/>
    </location>
</feature>
<keyword evidence="3" id="KW-1185">Reference proteome</keyword>
<dbReference type="Proteomes" id="UP000051936">
    <property type="component" value="Unassembled WGS sequence"/>
</dbReference>
<name>A0A0R3E081_9BRAD</name>